<gene>
    <name evidence="2" type="primary">P0702E04.37</name>
</gene>
<dbReference type="EMBL" id="AP005529">
    <property type="protein sequence ID" value="BAD11661.1"/>
    <property type="molecule type" value="Genomic_DNA"/>
</dbReference>
<name>Q6YZC8_ORYSJ</name>
<evidence type="ECO:0000313" key="2">
    <source>
        <dbReference type="EMBL" id="BAD11661.1"/>
    </source>
</evidence>
<reference evidence="3" key="1">
    <citation type="journal article" date="2005" name="Nature">
        <title>The map-based sequence of the rice genome.</title>
        <authorList>
            <consortium name="International rice genome sequencing project (IRGSP)"/>
            <person name="Matsumoto T."/>
            <person name="Wu J."/>
            <person name="Kanamori H."/>
            <person name="Katayose Y."/>
            <person name="Fujisawa M."/>
            <person name="Namiki N."/>
            <person name="Mizuno H."/>
            <person name="Yamamoto K."/>
            <person name="Antonio B.A."/>
            <person name="Baba T."/>
            <person name="Sakata K."/>
            <person name="Nagamura Y."/>
            <person name="Aoki H."/>
            <person name="Arikawa K."/>
            <person name="Arita K."/>
            <person name="Bito T."/>
            <person name="Chiden Y."/>
            <person name="Fujitsuka N."/>
            <person name="Fukunaka R."/>
            <person name="Hamada M."/>
            <person name="Harada C."/>
            <person name="Hayashi A."/>
            <person name="Hijishita S."/>
            <person name="Honda M."/>
            <person name="Hosokawa S."/>
            <person name="Ichikawa Y."/>
            <person name="Idonuma A."/>
            <person name="Iijima M."/>
            <person name="Ikeda M."/>
            <person name="Ikeno M."/>
            <person name="Ito K."/>
            <person name="Ito S."/>
            <person name="Ito T."/>
            <person name="Ito Y."/>
            <person name="Ito Y."/>
            <person name="Iwabuchi A."/>
            <person name="Kamiya K."/>
            <person name="Karasawa W."/>
            <person name="Kurita K."/>
            <person name="Katagiri S."/>
            <person name="Kikuta A."/>
            <person name="Kobayashi H."/>
            <person name="Kobayashi N."/>
            <person name="Machita K."/>
            <person name="Maehara T."/>
            <person name="Masukawa M."/>
            <person name="Mizubayashi T."/>
            <person name="Mukai Y."/>
            <person name="Nagasaki H."/>
            <person name="Nagata Y."/>
            <person name="Naito S."/>
            <person name="Nakashima M."/>
            <person name="Nakama Y."/>
            <person name="Nakamichi Y."/>
            <person name="Nakamura M."/>
            <person name="Meguro A."/>
            <person name="Negishi M."/>
            <person name="Ohta I."/>
            <person name="Ohta T."/>
            <person name="Okamoto M."/>
            <person name="Ono N."/>
            <person name="Saji S."/>
            <person name="Sakaguchi M."/>
            <person name="Sakai K."/>
            <person name="Shibata M."/>
            <person name="Shimokawa T."/>
            <person name="Song J."/>
            <person name="Takazaki Y."/>
            <person name="Terasawa K."/>
            <person name="Tsugane M."/>
            <person name="Tsuji K."/>
            <person name="Ueda S."/>
            <person name="Waki K."/>
            <person name="Yamagata H."/>
            <person name="Yamamoto M."/>
            <person name="Yamamoto S."/>
            <person name="Yamane H."/>
            <person name="Yoshiki S."/>
            <person name="Yoshihara R."/>
            <person name="Yukawa K."/>
            <person name="Zhong H."/>
            <person name="Yano M."/>
            <person name="Yuan Q."/>
            <person name="Ouyang S."/>
            <person name="Liu J."/>
            <person name="Jones K.M."/>
            <person name="Gansberger K."/>
            <person name="Moffat K."/>
            <person name="Hill J."/>
            <person name="Bera J."/>
            <person name="Fadrosh D."/>
            <person name="Jin S."/>
            <person name="Johri S."/>
            <person name="Kim M."/>
            <person name="Overton L."/>
            <person name="Reardon M."/>
            <person name="Tsitrin T."/>
            <person name="Vuong H."/>
            <person name="Weaver B."/>
            <person name="Ciecko A."/>
            <person name="Tallon L."/>
            <person name="Jackson J."/>
            <person name="Pai G."/>
            <person name="Aken S.V."/>
            <person name="Utterback T."/>
            <person name="Reidmuller S."/>
            <person name="Feldblyum T."/>
            <person name="Hsiao J."/>
            <person name="Zismann V."/>
            <person name="Iobst S."/>
            <person name="de Vazeille A.R."/>
            <person name="Buell C.R."/>
            <person name="Ying K."/>
            <person name="Li Y."/>
            <person name="Lu T."/>
            <person name="Huang Y."/>
            <person name="Zhao Q."/>
            <person name="Feng Q."/>
            <person name="Zhang L."/>
            <person name="Zhu J."/>
            <person name="Weng Q."/>
            <person name="Mu J."/>
            <person name="Lu Y."/>
            <person name="Fan D."/>
            <person name="Liu Y."/>
            <person name="Guan J."/>
            <person name="Zhang Y."/>
            <person name="Yu S."/>
            <person name="Liu X."/>
            <person name="Zhang Y."/>
            <person name="Hong G."/>
            <person name="Han B."/>
            <person name="Choisne N."/>
            <person name="Demange N."/>
            <person name="Orjeda G."/>
            <person name="Samain S."/>
            <person name="Cattolico L."/>
            <person name="Pelletier E."/>
            <person name="Couloux A."/>
            <person name="Segurens B."/>
            <person name="Wincker P."/>
            <person name="D'Hont A."/>
            <person name="Scarpelli C."/>
            <person name="Weissenbach J."/>
            <person name="Salanoubat M."/>
            <person name="Quetier F."/>
            <person name="Yu Y."/>
            <person name="Kim H.R."/>
            <person name="Rambo T."/>
            <person name="Currie J."/>
            <person name="Collura K."/>
            <person name="Luo M."/>
            <person name="Yang T."/>
            <person name="Ammiraju J.S.S."/>
            <person name="Engler F."/>
            <person name="Soderlund C."/>
            <person name="Wing R.A."/>
            <person name="Palmer L.E."/>
            <person name="de la Bastide M."/>
            <person name="Spiegel L."/>
            <person name="Nascimento L."/>
            <person name="Zutavern T."/>
            <person name="O'Shaughnessy A."/>
            <person name="Dike S."/>
            <person name="Dedhia N."/>
            <person name="Preston R."/>
            <person name="Balija V."/>
            <person name="McCombie W.R."/>
            <person name="Chow T."/>
            <person name="Chen H."/>
            <person name="Chung M."/>
            <person name="Chen C."/>
            <person name="Shaw J."/>
            <person name="Wu H."/>
            <person name="Hsiao K."/>
            <person name="Chao Y."/>
            <person name="Chu M."/>
            <person name="Cheng C."/>
            <person name="Hour A."/>
            <person name="Lee P."/>
            <person name="Lin S."/>
            <person name="Lin Y."/>
            <person name="Liou J."/>
            <person name="Liu S."/>
            <person name="Hsing Y."/>
            <person name="Raghuvanshi S."/>
            <person name="Mohanty A."/>
            <person name="Bharti A.K."/>
            <person name="Gaur A."/>
            <person name="Gupta V."/>
            <person name="Kumar D."/>
            <person name="Ravi V."/>
            <person name="Vij S."/>
            <person name="Kapur A."/>
            <person name="Khurana P."/>
            <person name="Khurana P."/>
            <person name="Khurana J.P."/>
            <person name="Tyagi A.K."/>
            <person name="Gaikwad K."/>
            <person name="Singh A."/>
            <person name="Dalal V."/>
            <person name="Srivastava S."/>
            <person name="Dixit A."/>
            <person name="Pal A.K."/>
            <person name="Ghazi I.A."/>
            <person name="Yadav M."/>
            <person name="Pandit A."/>
            <person name="Bhargava A."/>
            <person name="Sureshbabu K."/>
            <person name="Batra K."/>
            <person name="Sharma T.R."/>
            <person name="Mohapatra T."/>
            <person name="Singh N.K."/>
            <person name="Messing J."/>
            <person name="Nelson A.B."/>
            <person name="Fuks G."/>
            <person name="Kavchok S."/>
            <person name="Keizer G."/>
            <person name="Linton E."/>
            <person name="Llaca V."/>
            <person name="Song R."/>
            <person name="Tanyolac B."/>
            <person name="Young S."/>
            <person name="Ho-Il K."/>
            <person name="Hahn J.H."/>
            <person name="Sangsakoo G."/>
            <person name="Vanavichit A."/>
            <person name="de Mattos Luiz.A.T."/>
            <person name="Zimmer P.D."/>
            <person name="Malone G."/>
            <person name="Dellagostin O."/>
            <person name="de Oliveira A.C."/>
            <person name="Bevan M."/>
            <person name="Bancroft I."/>
            <person name="Minx P."/>
            <person name="Cordum H."/>
            <person name="Wilson R."/>
            <person name="Cheng Z."/>
            <person name="Jin W."/>
            <person name="Jiang J."/>
            <person name="Leong S.A."/>
            <person name="Iwama H."/>
            <person name="Gojobori T."/>
            <person name="Itoh T."/>
            <person name="Niimura Y."/>
            <person name="Fujii Y."/>
            <person name="Habara T."/>
            <person name="Sakai H."/>
            <person name="Sato Y."/>
            <person name="Wilson G."/>
            <person name="Kumar K."/>
            <person name="McCouch S."/>
            <person name="Juretic N."/>
            <person name="Hoen D."/>
            <person name="Wright S."/>
            <person name="Bruskiewich R."/>
            <person name="Bureau T."/>
            <person name="Miyao A."/>
            <person name="Hirochika H."/>
            <person name="Nishikawa T."/>
            <person name="Kadowaki K."/>
            <person name="Sugiura M."/>
            <person name="Burr B."/>
            <person name="Sasaki T."/>
        </authorList>
    </citation>
    <scope>NUCLEOTIDE SEQUENCE [LARGE SCALE GENOMIC DNA]</scope>
    <source>
        <strain evidence="3">cv. Nipponbare</strain>
    </source>
</reference>
<accession>Q6YZC8</accession>
<dbReference type="AlphaFoldDB" id="Q6YZC8"/>
<protein>
    <submittedName>
        <fullName evidence="2">Uncharacterized protein</fullName>
    </submittedName>
</protein>
<evidence type="ECO:0000313" key="3">
    <source>
        <dbReference type="Proteomes" id="UP000000763"/>
    </source>
</evidence>
<sequence length="103" mass="11231">MAPLLRNNEDGLQLPLADATNDDFPLSETLCVRVLPKKPSRIVGRHPIGSRTKAVATSSSLGGRERGKGPDKGHPYDQLYGEYNCLSTVSSGLRWVTVHCKVE</sequence>
<dbReference type="Proteomes" id="UP000000763">
    <property type="component" value="Chromosome 8"/>
</dbReference>
<feature type="compositionally biased region" description="Basic and acidic residues" evidence="1">
    <location>
        <begin position="63"/>
        <end position="75"/>
    </location>
</feature>
<feature type="region of interest" description="Disordered" evidence="1">
    <location>
        <begin position="51"/>
        <end position="75"/>
    </location>
</feature>
<reference evidence="3" key="2">
    <citation type="journal article" date="2008" name="Nucleic Acids Res.">
        <title>The rice annotation project database (RAP-DB): 2008 update.</title>
        <authorList>
            <consortium name="The rice annotation project (RAP)"/>
        </authorList>
    </citation>
    <scope>GENOME REANNOTATION</scope>
    <source>
        <strain evidence="3">cv. Nipponbare</strain>
    </source>
</reference>
<evidence type="ECO:0000256" key="1">
    <source>
        <dbReference type="SAM" id="MobiDB-lite"/>
    </source>
</evidence>
<organism evidence="2 3">
    <name type="scientific">Oryza sativa subsp. japonica</name>
    <name type="common">Rice</name>
    <dbReference type="NCBI Taxonomy" id="39947"/>
    <lineage>
        <taxon>Eukaryota</taxon>
        <taxon>Viridiplantae</taxon>
        <taxon>Streptophyta</taxon>
        <taxon>Embryophyta</taxon>
        <taxon>Tracheophyta</taxon>
        <taxon>Spermatophyta</taxon>
        <taxon>Magnoliopsida</taxon>
        <taxon>Liliopsida</taxon>
        <taxon>Poales</taxon>
        <taxon>Poaceae</taxon>
        <taxon>BOP clade</taxon>
        <taxon>Oryzoideae</taxon>
        <taxon>Oryzeae</taxon>
        <taxon>Oryzinae</taxon>
        <taxon>Oryza</taxon>
        <taxon>Oryza sativa</taxon>
    </lineage>
</organism>
<proteinExistence type="predicted"/>